<reference evidence="1 2" key="1">
    <citation type="submission" date="2019-08" db="EMBL/GenBank/DDBJ databases">
        <title>Deep-cultivation of Planctomycetes and their phenomic and genomic characterization uncovers novel biology.</title>
        <authorList>
            <person name="Wiegand S."/>
            <person name="Jogler M."/>
            <person name="Boedeker C."/>
            <person name="Pinto D."/>
            <person name="Vollmers J."/>
            <person name="Rivas-Marin E."/>
            <person name="Kohn T."/>
            <person name="Peeters S.H."/>
            <person name="Heuer A."/>
            <person name="Rast P."/>
            <person name="Oberbeckmann S."/>
            <person name="Bunk B."/>
            <person name="Jeske O."/>
            <person name="Meyerdierks A."/>
            <person name="Storesund J.E."/>
            <person name="Kallscheuer N."/>
            <person name="Luecker S."/>
            <person name="Lage O.M."/>
            <person name="Pohl T."/>
            <person name="Merkel B.J."/>
            <person name="Hornburger P."/>
            <person name="Mueller R.-W."/>
            <person name="Bruemmer F."/>
            <person name="Labrenz M."/>
            <person name="Spormann A.M."/>
            <person name="Op den Camp H."/>
            <person name="Overmann J."/>
            <person name="Amann R."/>
            <person name="Jetten M.S.M."/>
            <person name="Mascher T."/>
            <person name="Medema M.H."/>
            <person name="Devos D.P."/>
            <person name="Kaster A.-K."/>
            <person name="Ovreas L."/>
            <person name="Rohde M."/>
            <person name="Galperin M.Y."/>
            <person name="Jogler C."/>
        </authorList>
    </citation>
    <scope>NUCLEOTIDE SEQUENCE [LARGE SCALE GENOMIC DNA]</scope>
    <source>
        <strain evidence="1 2">OJF2</strain>
    </source>
</reference>
<evidence type="ECO:0000313" key="2">
    <source>
        <dbReference type="Proteomes" id="UP000324233"/>
    </source>
</evidence>
<accession>A0A5B9VZF1</accession>
<dbReference type="SUPFAM" id="SSF48452">
    <property type="entry name" value="TPR-like"/>
    <property type="match status" value="1"/>
</dbReference>
<evidence type="ECO:0000313" key="1">
    <source>
        <dbReference type="EMBL" id="QEH33668.1"/>
    </source>
</evidence>
<proteinExistence type="predicted"/>
<dbReference type="InterPro" id="IPR011990">
    <property type="entry name" value="TPR-like_helical_dom_sf"/>
</dbReference>
<dbReference type="Proteomes" id="UP000324233">
    <property type="component" value="Chromosome"/>
</dbReference>
<dbReference type="EMBL" id="CP042997">
    <property type="protein sequence ID" value="QEH33668.1"/>
    <property type="molecule type" value="Genomic_DNA"/>
</dbReference>
<dbReference type="RefSeq" id="WP_210420488.1">
    <property type="nucleotide sequence ID" value="NZ_CP042997.1"/>
</dbReference>
<gene>
    <name evidence="1" type="ORF">OJF2_21740</name>
</gene>
<dbReference type="KEGG" id="agv:OJF2_21740"/>
<evidence type="ECO:0008006" key="3">
    <source>
        <dbReference type="Google" id="ProtNLM"/>
    </source>
</evidence>
<name>A0A5B9VZF1_9BACT</name>
<sequence>MIHLALSLGLLLPWASLQDRPANDRLAIRLEDLKRLADDPTLAIGQRESAAMEMVGALDETARAADGPAEKASFWDRAIAVLGEFNEQNEGHPRSREFQLQAGVYRWAQGMSWRQHRELNPADEADSRQAASALDDAISRFRAIKPEEGETALSENVRYRLSRALADRAELEPSDSPARKALESEAVALTAPPPTEPGLKTFNSLLRAELLRRVGHLDEAAAEVESASRLDPPPPPRDLFEARLEILTSRQRWAEAEALIKAAPADDPTKNLALVRLRIAQLSALDPGAGRDALEQDLFRVLDGMRTARSPQARRALVALAASGLKTSKKHSAMASDVMADAFEIRGDLDRAAELESQAAAHADEASDPAGASAYRLKAGAMLFRAGRLAEADALLSRVCNDPKAGASRSKAGLLLALARGRALAAGAPGVTAASYADALERQIRDFPAEPSTDEARWLLANLSRAADDTSRARSLWKEIGPGSPRWLDARLAAAALNLFELETLLVTSERATLKEDFRRAQDELQGSVKQARGDAERAALLVAEARLNLVPLVGNSRHSLECLDRITTMPMRPAERYRARLLRLVALVQTGPPYLQAEREAQMHASWAEPTGRTAFLEATRLLDECATYSEEDLHERRLGMVLRLLVQPAASDPDEERWTAVERAELRMRLARALLFLGDERGARAALRTFSGPPRGTVDDALLRDLADTYNRIEAYELAIDVERLRSRNLKPGSPAWFGSRYGLALAYFRSGQLAESAQLINGTAILHPNLGGGAIEQKFIRLRQRIGSQH</sequence>
<keyword evidence="2" id="KW-1185">Reference proteome</keyword>
<protein>
    <recommendedName>
        <fullName evidence="3">Tetratricopeptide repeat protein</fullName>
    </recommendedName>
</protein>
<organism evidence="1 2">
    <name type="scientific">Aquisphaera giovannonii</name>
    <dbReference type="NCBI Taxonomy" id="406548"/>
    <lineage>
        <taxon>Bacteria</taxon>
        <taxon>Pseudomonadati</taxon>
        <taxon>Planctomycetota</taxon>
        <taxon>Planctomycetia</taxon>
        <taxon>Isosphaerales</taxon>
        <taxon>Isosphaeraceae</taxon>
        <taxon>Aquisphaera</taxon>
    </lineage>
</organism>
<dbReference type="AlphaFoldDB" id="A0A5B9VZF1"/>